<dbReference type="OrthoDB" id="20282at2759"/>
<organism evidence="1 2">
    <name type="scientific">Musa troglodytarum</name>
    <name type="common">fe'i banana</name>
    <dbReference type="NCBI Taxonomy" id="320322"/>
    <lineage>
        <taxon>Eukaryota</taxon>
        <taxon>Viridiplantae</taxon>
        <taxon>Streptophyta</taxon>
        <taxon>Embryophyta</taxon>
        <taxon>Tracheophyta</taxon>
        <taxon>Spermatophyta</taxon>
        <taxon>Magnoliopsida</taxon>
        <taxon>Liliopsida</taxon>
        <taxon>Zingiberales</taxon>
        <taxon>Musaceae</taxon>
        <taxon>Musa</taxon>
    </lineage>
</organism>
<evidence type="ECO:0000313" key="2">
    <source>
        <dbReference type="Proteomes" id="UP001055439"/>
    </source>
</evidence>
<dbReference type="EMBL" id="CP097503">
    <property type="protein sequence ID" value="URD78048.1"/>
    <property type="molecule type" value="Genomic_DNA"/>
</dbReference>
<proteinExistence type="predicted"/>
<accession>A0A9E7ELI3</accession>
<sequence>MPRTLGHGEIDVLLKLRIQLVENNRLQNGNREALTALRGRARTSKSSVPSPFETIRREVEGTKDLVKEICPMWRS</sequence>
<name>A0A9E7ELI3_9LILI</name>
<keyword evidence="2" id="KW-1185">Reference proteome</keyword>
<protein>
    <submittedName>
        <fullName evidence="1">Uncharacterized protein</fullName>
    </submittedName>
</protein>
<dbReference type="AlphaFoldDB" id="A0A9E7ELI3"/>
<dbReference type="Proteomes" id="UP001055439">
    <property type="component" value="Chromosome 10"/>
</dbReference>
<evidence type="ECO:0000313" key="1">
    <source>
        <dbReference type="EMBL" id="URD78048.1"/>
    </source>
</evidence>
<gene>
    <name evidence="1" type="ORF">MUK42_09652</name>
</gene>
<reference evidence="1" key="1">
    <citation type="submission" date="2022-05" db="EMBL/GenBank/DDBJ databases">
        <title>The Musa troglodytarum L. genome provides insights into the mechanism of non-climacteric behaviour and enrichment of carotenoids.</title>
        <authorList>
            <person name="Wang J."/>
        </authorList>
    </citation>
    <scope>NUCLEOTIDE SEQUENCE</scope>
    <source>
        <tissue evidence="1">Leaf</tissue>
    </source>
</reference>